<evidence type="ECO:0000313" key="1">
    <source>
        <dbReference type="EMBL" id="ADD45059.1"/>
    </source>
</evidence>
<dbReference type="RefSeq" id="WP_013020630.1">
    <property type="nucleotide sequence ID" value="NC_013947.1"/>
</dbReference>
<dbReference type="EMBL" id="CP001778">
    <property type="protein sequence ID" value="ADD45059.1"/>
    <property type="molecule type" value="Genomic_DNA"/>
</dbReference>
<protein>
    <submittedName>
        <fullName evidence="1">Uncharacterized protein</fullName>
    </submittedName>
</protein>
<accession>D3PVT8</accession>
<gene>
    <name evidence="1" type="ordered locus">Snas_5427</name>
</gene>
<dbReference type="AlphaFoldDB" id="D3PVT8"/>
<reference evidence="1 2" key="1">
    <citation type="journal article" date="2009" name="Stand. Genomic Sci.">
        <title>Complete genome sequence of Stackebrandtia nassauensis type strain (LLR-40K-21).</title>
        <authorList>
            <person name="Munk C."/>
            <person name="Lapidus A."/>
            <person name="Copeland A."/>
            <person name="Jando M."/>
            <person name="Mayilraj S."/>
            <person name="Glavina Del Rio T."/>
            <person name="Nolan M."/>
            <person name="Chen F."/>
            <person name="Lucas S."/>
            <person name="Tice H."/>
            <person name="Cheng J.F."/>
            <person name="Han C."/>
            <person name="Detter J.C."/>
            <person name="Bruce D."/>
            <person name="Goodwin L."/>
            <person name="Chain P."/>
            <person name="Pitluck S."/>
            <person name="Goker M."/>
            <person name="Ovchinikova G."/>
            <person name="Pati A."/>
            <person name="Ivanova N."/>
            <person name="Mavromatis K."/>
            <person name="Chen A."/>
            <person name="Palaniappan K."/>
            <person name="Land M."/>
            <person name="Hauser L."/>
            <person name="Chang Y.J."/>
            <person name="Jeffries C.D."/>
            <person name="Bristow J."/>
            <person name="Eisen J.A."/>
            <person name="Markowitz V."/>
            <person name="Hugenholtz P."/>
            <person name="Kyrpides N.C."/>
            <person name="Klenk H.P."/>
        </authorList>
    </citation>
    <scope>NUCLEOTIDE SEQUENCE [LARGE SCALE GENOMIC DNA]</scope>
    <source>
        <strain evidence="2">DSM 44728 / CIP 108903 / NRRL B-16338 / NBRC 102104 / LLR-40K-21</strain>
    </source>
</reference>
<name>D3PVT8_STANL</name>
<evidence type="ECO:0000313" key="2">
    <source>
        <dbReference type="Proteomes" id="UP000000844"/>
    </source>
</evidence>
<dbReference type="KEGG" id="sna:Snas_5427"/>
<dbReference type="HOGENOM" id="CLU_1795298_0_0_11"/>
<organism evidence="1 2">
    <name type="scientific">Stackebrandtia nassauensis (strain DSM 44728 / CIP 108903 / NRRL B-16338 / NBRC 102104 / LLR-40K-21)</name>
    <dbReference type="NCBI Taxonomy" id="446470"/>
    <lineage>
        <taxon>Bacteria</taxon>
        <taxon>Bacillati</taxon>
        <taxon>Actinomycetota</taxon>
        <taxon>Actinomycetes</taxon>
        <taxon>Glycomycetales</taxon>
        <taxon>Glycomycetaceae</taxon>
        <taxon>Stackebrandtia</taxon>
    </lineage>
</organism>
<dbReference type="Proteomes" id="UP000000844">
    <property type="component" value="Chromosome"/>
</dbReference>
<keyword evidence="2" id="KW-1185">Reference proteome</keyword>
<proteinExistence type="predicted"/>
<sequence>MQKNNGHRIEVPPYIAEQISKFAKQNRLSRNEAVEEIFAAGLEALGANPTDFSGNGPYWLESTSVRHNADGEPELDPSWVPTESALTLEDARRQLVYHVIRGSKDHMSYQGHGELLESTPLGLPVKYDNQYWRIVKRTKPTPQL</sequence>